<dbReference type="EMBL" id="JAACJO010000001">
    <property type="protein sequence ID" value="KAF5363366.1"/>
    <property type="molecule type" value="Genomic_DNA"/>
</dbReference>
<keyword evidence="3" id="KW-1185">Reference proteome</keyword>
<evidence type="ECO:0008006" key="4">
    <source>
        <dbReference type="Google" id="ProtNLM"/>
    </source>
</evidence>
<evidence type="ECO:0000256" key="1">
    <source>
        <dbReference type="SAM" id="MobiDB-lite"/>
    </source>
</evidence>
<dbReference type="OrthoDB" id="3265815at2759"/>
<accession>A0A8H5LN69</accession>
<name>A0A8H5LN69_9AGAR</name>
<organism evidence="2 3">
    <name type="scientific">Leucocoprinus leucothites</name>
    <dbReference type="NCBI Taxonomy" id="201217"/>
    <lineage>
        <taxon>Eukaryota</taxon>
        <taxon>Fungi</taxon>
        <taxon>Dikarya</taxon>
        <taxon>Basidiomycota</taxon>
        <taxon>Agaricomycotina</taxon>
        <taxon>Agaricomycetes</taxon>
        <taxon>Agaricomycetidae</taxon>
        <taxon>Agaricales</taxon>
        <taxon>Agaricineae</taxon>
        <taxon>Agaricaceae</taxon>
        <taxon>Leucocoprinus</taxon>
    </lineage>
</organism>
<sequence length="363" mass="40270">MVDTSQHTPSALFSFSHDDEFGSISWSFCDIASPHPSPPSLLDIPVPELTSTPTPPISSPEQAEQSPGPDETSISISTIFNPCVHSTVSDLLFVSSDCVLFYVHSWVLERFPNAPTAFQKLNSGPDTPCLSQITTEQLVSDPVDKLIAIPDDSSVLNIILHLLYGTSSAQHSPSLETLVTAVDRMPFYDIEPKDRITPHTPLYDLLLSVAPLSPLQLYTLAAHHDLYELAVATSSHLLYYPLLQLPEVTAERMGVLYLQRLFNLHLTRFSALKQILFTPPKQHVPTKYCNFEEQKKLTRAWALVSSYLAWDARADLSTHSLQSAFQPLMKNIICDACVAGLDERLKGAVIEWASVKVKNFCPL</sequence>
<dbReference type="AlphaFoldDB" id="A0A8H5LN69"/>
<reference evidence="2 3" key="1">
    <citation type="journal article" date="2020" name="ISME J.">
        <title>Uncovering the hidden diversity of litter-decomposition mechanisms in mushroom-forming fungi.</title>
        <authorList>
            <person name="Floudas D."/>
            <person name="Bentzer J."/>
            <person name="Ahren D."/>
            <person name="Johansson T."/>
            <person name="Persson P."/>
            <person name="Tunlid A."/>
        </authorList>
    </citation>
    <scope>NUCLEOTIDE SEQUENCE [LARGE SCALE GENOMIC DNA]</scope>
    <source>
        <strain evidence="2 3">CBS 146.42</strain>
    </source>
</reference>
<evidence type="ECO:0000313" key="2">
    <source>
        <dbReference type="EMBL" id="KAF5363366.1"/>
    </source>
</evidence>
<proteinExistence type="predicted"/>
<dbReference type="Proteomes" id="UP000559027">
    <property type="component" value="Unassembled WGS sequence"/>
</dbReference>
<feature type="region of interest" description="Disordered" evidence="1">
    <location>
        <begin position="40"/>
        <end position="72"/>
    </location>
</feature>
<comment type="caution">
    <text evidence="2">The sequence shown here is derived from an EMBL/GenBank/DDBJ whole genome shotgun (WGS) entry which is preliminary data.</text>
</comment>
<gene>
    <name evidence="2" type="ORF">D9756_001054</name>
</gene>
<evidence type="ECO:0000313" key="3">
    <source>
        <dbReference type="Proteomes" id="UP000559027"/>
    </source>
</evidence>
<protein>
    <recommendedName>
        <fullName evidence="4">BTB domain-containing protein</fullName>
    </recommendedName>
</protein>